<evidence type="ECO:0000259" key="1">
    <source>
        <dbReference type="Pfam" id="PF12146"/>
    </source>
</evidence>
<evidence type="ECO:0000313" key="2">
    <source>
        <dbReference type="EMBL" id="SHG63943.1"/>
    </source>
</evidence>
<proteinExistence type="predicted"/>
<dbReference type="EMBL" id="LT670818">
    <property type="protein sequence ID" value="SHG63943.1"/>
    <property type="molecule type" value="Genomic_DNA"/>
</dbReference>
<dbReference type="OrthoDB" id="9788260at2"/>
<dbReference type="PANTHER" id="PTHR11614">
    <property type="entry name" value="PHOSPHOLIPASE-RELATED"/>
    <property type="match status" value="1"/>
</dbReference>
<accession>A0A1M5LHV0</accession>
<feature type="domain" description="Serine aminopeptidase S33" evidence="1">
    <location>
        <begin position="40"/>
        <end position="294"/>
    </location>
</feature>
<dbReference type="InterPro" id="IPR051044">
    <property type="entry name" value="MAG_DAG_Lipase"/>
</dbReference>
<dbReference type="RefSeq" id="WP_079566995.1">
    <property type="nucleotide sequence ID" value="NZ_LT670818.1"/>
</dbReference>
<dbReference type="InterPro" id="IPR029058">
    <property type="entry name" value="AB_hydrolase_fold"/>
</dbReference>
<name>A0A1M5LHV0_9BRAD</name>
<organism evidence="2 3">
    <name type="scientific">Bradyrhizobium erythrophlei</name>
    <dbReference type="NCBI Taxonomy" id="1437360"/>
    <lineage>
        <taxon>Bacteria</taxon>
        <taxon>Pseudomonadati</taxon>
        <taxon>Pseudomonadota</taxon>
        <taxon>Alphaproteobacteria</taxon>
        <taxon>Hyphomicrobiales</taxon>
        <taxon>Nitrobacteraceae</taxon>
        <taxon>Bradyrhizobium</taxon>
    </lineage>
</organism>
<protein>
    <submittedName>
        <fullName evidence="2">Lysophospholipase</fullName>
    </submittedName>
</protein>
<dbReference type="AlphaFoldDB" id="A0A1M5LHV0"/>
<dbReference type="Gene3D" id="3.40.50.1820">
    <property type="entry name" value="alpha/beta hydrolase"/>
    <property type="match status" value="1"/>
</dbReference>
<dbReference type="InterPro" id="IPR022742">
    <property type="entry name" value="Hydrolase_4"/>
</dbReference>
<reference evidence="2 3" key="1">
    <citation type="submission" date="2016-11" db="EMBL/GenBank/DDBJ databases">
        <authorList>
            <person name="Jaros S."/>
            <person name="Januszkiewicz K."/>
            <person name="Wedrychowicz H."/>
        </authorList>
    </citation>
    <scope>NUCLEOTIDE SEQUENCE [LARGE SCALE GENOMIC DNA]</scope>
    <source>
        <strain evidence="2 3">GAS242</strain>
    </source>
</reference>
<dbReference type="Proteomes" id="UP000190675">
    <property type="component" value="Chromosome I"/>
</dbReference>
<gene>
    <name evidence="2" type="ORF">SAMN05444169_3443</name>
</gene>
<dbReference type="SUPFAM" id="SSF53474">
    <property type="entry name" value="alpha/beta-Hydrolases"/>
    <property type="match status" value="1"/>
</dbReference>
<sequence length="315" mass="34839">MTLVSIPANPVPENVVAGTIKTPDGAELRFARWAPPVGRKGTVCVFTGRSEQIEKYFETVRDLRDRGFAVAMIDWRGQGHSSRRLRDPRKGYVRDFSDYEVDVETFVQQVVLPDCPPPHFALAHSMGGAVMLRVAHAGKRWFDRMVLSAPMIDLPGRRTSFPVRAFLRALRLAGQGGRYIPGGSDMLIGSESFVNNPLTSDPVRFARNAAILEEDPTLGLGSPTVAWADTAFRAMHGFRAADYPSQIRQPILMLAASNDSVVSTAAIEEFAYHLRAGSHLVIAGAKHEILQEQDRYRAQFWAAFDAFVPGTPLFK</sequence>
<evidence type="ECO:0000313" key="3">
    <source>
        <dbReference type="Proteomes" id="UP000190675"/>
    </source>
</evidence>
<dbReference type="Pfam" id="PF12146">
    <property type="entry name" value="Hydrolase_4"/>
    <property type="match status" value="1"/>
</dbReference>